<dbReference type="SMART" id="SM00086">
    <property type="entry name" value="PAC"/>
    <property type="match status" value="2"/>
</dbReference>
<name>A0ABT1RWI0_9FIRM</name>
<dbReference type="InterPro" id="IPR052155">
    <property type="entry name" value="Biofilm_reg_signaling"/>
</dbReference>
<dbReference type="EMBL" id="JANFZH010000003">
    <property type="protein sequence ID" value="MCQ4838695.1"/>
    <property type="molecule type" value="Genomic_DNA"/>
</dbReference>
<dbReference type="PROSITE" id="PS50887">
    <property type="entry name" value="GGDEF"/>
    <property type="match status" value="1"/>
</dbReference>
<dbReference type="SMART" id="SM00267">
    <property type="entry name" value="GGDEF"/>
    <property type="match status" value="1"/>
</dbReference>
<dbReference type="CDD" id="cd01949">
    <property type="entry name" value="GGDEF"/>
    <property type="match status" value="1"/>
</dbReference>
<dbReference type="NCBIfam" id="TIGR00229">
    <property type="entry name" value="sensory_box"/>
    <property type="match status" value="2"/>
</dbReference>
<dbReference type="Gene3D" id="3.30.450.20">
    <property type="entry name" value="PAS domain"/>
    <property type="match status" value="2"/>
</dbReference>
<feature type="domain" description="PAS" evidence="2">
    <location>
        <begin position="8"/>
        <end position="84"/>
    </location>
</feature>
<comment type="caution">
    <text evidence="5">The sequence shown here is derived from an EMBL/GenBank/DDBJ whole genome shotgun (WGS) entry which is preliminary data.</text>
</comment>
<dbReference type="PROSITE" id="PS50112">
    <property type="entry name" value="PAS"/>
    <property type="match status" value="1"/>
</dbReference>
<dbReference type="InterPro" id="IPR000700">
    <property type="entry name" value="PAS-assoc_C"/>
</dbReference>
<dbReference type="InterPro" id="IPR003018">
    <property type="entry name" value="GAF"/>
</dbReference>
<dbReference type="Gene3D" id="3.30.70.270">
    <property type="match status" value="1"/>
</dbReference>
<dbReference type="PROSITE" id="PS50113">
    <property type="entry name" value="PAC"/>
    <property type="match status" value="2"/>
</dbReference>
<gene>
    <name evidence="5" type="ORF">NE695_02055</name>
</gene>
<dbReference type="CDD" id="cd00130">
    <property type="entry name" value="PAS"/>
    <property type="match status" value="2"/>
</dbReference>
<dbReference type="NCBIfam" id="TIGR00254">
    <property type="entry name" value="GGDEF"/>
    <property type="match status" value="1"/>
</dbReference>
<dbReference type="GeneID" id="90533866"/>
<evidence type="ECO:0000313" key="5">
    <source>
        <dbReference type="EMBL" id="MCQ4838695.1"/>
    </source>
</evidence>
<feature type="coiled-coil region" evidence="1">
    <location>
        <begin position="247"/>
        <end position="274"/>
    </location>
</feature>
<proteinExistence type="predicted"/>
<dbReference type="Gene3D" id="3.30.450.40">
    <property type="match status" value="1"/>
</dbReference>
<keyword evidence="5" id="KW-0808">Transferase</keyword>
<dbReference type="GO" id="GO:0052621">
    <property type="term" value="F:diguanylate cyclase activity"/>
    <property type="evidence" value="ECO:0007669"/>
    <property type="project" value="UniProtKB-EC"/>
</dbReference>
<dbReference type="InterPro" id="IPR000160">
    <property type="entry name" value="GGDEF_dom"/>
</dbReference>
<sequence length="734" mass="84781">MNEGCGGQREAYQMLLDNIPGGVQQHLNDEAYTLVEVNQGFLELFGYTKQELQEQFENQYMQMIHPEDRQSVVKQVAEQLLLKKRVALEYRVFCRDGSYKWVLDNSQMISCAGEKERFFCVLVDITENRKVREELRLSLERHQIIMDQTTDVIFEWDIREDTLVFSSNWEKRFGYEPIRTQVKDRLLLNSHVHSDDIPVLRQLLTGAYRGIPFSSADLRIQKADGEYPWCRIRVTDQFDESGKPVKAVGVIADIDEQKKAIDELKQRAERDALTGLYNRMETELQVKTFLASEPAVSCALIMVDTDNFKHVNDTNGHLYGDAVLSEIASGMKKLLRQSDVVGRIGGDEFILFLKGIPPFAVEKKAEELLQMFRQLFRQDKQALEITCSVGIARYPEDGTDYQTLYRCADQALYRAKSRGKDRYVLYDRENAVSVENTGYVSAGTSIDSNQSAVPSDLIGYVFQILFDSRDLEHALGLILEIIGKRFDVSRAYIFESTPDGRYCDNTYEWCNSGIEPEKDRLQHLSYAELDHFEKLYRDSSVFYCRDIHTLSPKQAAFLEAQGIRSTLQCAIREGERLHGFVGFDECTGKRLWTKEEVETLSLVARMLAVFLQKRRASDRDRQAAQQMKALLDAQEAYLYVVDMQSRELLYLNRKAREMDPLVRTGNTCHQAFFGSETPCAHCPLCKQEPAECYIPQYHMWMKVHTGILCWDEREAYLLSCYDITEYKGQQEEKQ</sequence>
<evidence type="ECO:0000256" key="1">
    <source>
        <dbReference type="SAM" id="Coils"/>
    </source>
</evidence>
<dbReference type="SUPFAM" id="SSF55073">
    <property type="entry name" value="Nucleotide cyclase"/>
    <property type="match status" value="1"/>
</dbReference>
<dbReference type="EC" id="2.7.7.65" evidence="5"/>
<keyword evidence="1" id="KW-0175">Coiled coil</keyword>
<dbReference type="SMART" id="SM00091">
    <property type="entry name" value="PAS"/>
    <property type="match status" value="2"/>
</dbReference>
<organism evidence="5 6">
    <name type="scientific">Neglectibacter timonensis</name>
    <dbReference type="NCBI Taxonomy" id="1776382"/>
    <lineage>
        <taxon>Bacteria</taxon>
        <taxon>Bacillati</taxon>
        <taxon>Bacillota</taxon>
        <taxon>Clostridia</taxon>
        <taxon>Eubacteriales</taxon>
        <taxon>Oscillospiraceae</taxon>
        <taxon>Neglectibacter</taxon>
    </lineage>
</organism>
<dbReference type="SUPFAM" id="SSF55781">
    <property type="entry name" value="GAF domain-like"/>
    <property type="match status" value="1"/>
</dbReference>
<accession>A0ABT1RWI0</accession>
<evidence type="ECO:0000259" key="3">
    <source>
        <dbReference type="PROSITE" id="PS50113"/>
    </source>
</evidence>
<feature type="domain" description="PAC" evidence="3">
    <location>
        <begin position="86"/>
        <end position="137"/>
    </location>
</feature>
<dbReference type="RefSeq" id="WP_066867310.1">
    <property type="nucleotide sequence ID" value="NZ_CABKVV010000014.1"/>
</dbReference>
<dbReference type="InterPro" id="IPR001610">
    <property type="entry name" value="PAC"/>
</dbReference>
<feature type="domain" description="PAC" evidence="3">
    <location>
        <begin position="214"/>
        <end position="266"/>
    </location>
</feature>
<keyword evidence="5" id="KW-0548">Nucleotidyltransferase</keyword>
<dbReference type="Pfam" id="PF08447">
    <property type="entry name" value="PAS_3"/>
    <property type="match status" value="2"/>
</dbReference>
<evidence type="ECO:0000259" key="2">
    <source>
        <dbReference type="PROSITE" id="PS50112"/>
    </source>
</evidence>
<dbReference type="InterPro" id="IPR013655">
    <property type="entry name" value="PAS_fold_3"/>
</dbReference>
<dbReference type="InterPro" id="IPR035965">
    <property type="entry name" value="PAS-like_dom_sf"/>
</dbReference>
<dbReference type="InterPro" id="IPR043128">
    <property type="entry name" value="Rev_trsase/Diguanyl_cyclase"/>
</dbReference>
<feature type="domain" description="GGDEF" evidence="4">
    <location>
        <begin position="296"/>
        <end position="428"/>
    </location>
</feature>
<dbReference type="Proteomes" id="UP001524473">
    <property type="component" value="Unassembled WGS sequence"/>
</dbReference>
<protein>
    <submittedName>
        <fullName evidence="5">Diguanylate cyclase</fullName>
        <ecNumber evidence="5">2.7.7.65</ecNumber>
    </submittedName>
</protein>
<dbReference type="SMART" id="SM00065">
    <property type="entry name" value="GAF"/>
    <property type="match status" value="1"/>
</dbReference>
<reference evidence="5 6" key="1">
    <citation type="submission" date="2022-06" db="EMBL/GenBank/DDBJ databases">
        <title>Isolation of gut microbiota from human fecal samples.</title>
        <authorList>
            <person name="Pamer E.G."/>
            <person name="Barat B."/>
            <person name="Waligurski E."/>
            <person name="Medina S."/>
            <person name="Paddock L."/>
            <person name="Mostad J."/>
        </authorList>
    </citation>
    <scope>NUCLEOTIDE SEQUENCE [LARGE SCALE GENOMIC DNA]</scope>
    <source>
        <strain evidence="5 6">DFI.9.73</strain>
    </source>
</reference>
<dbReference type="SUPFAM" id="SSF55785">
    <property type="entry name" value="PYP-like sensor domain (PAS domain)"/>
    <property type="match status" value="2"/>
</dbReference>
<dbReference type="InterPro" id="IPR029787">
    <property type="entry name" value="Nucleotide_cyclase"/>
</dbReference>
<evidence type="ECO:0000259" key="4">
    <source>
        <dbReference type="PROSITE" id="PS50887"/>
    </source>
</evidence>
<evidence type="ECO:0000313" key="6">
    <source>
        <dbReference type="Proteomes" id="UP001524473"/>
    </source>
</evidence>
<keyword evidence="6" id="KW-1185">Reference proteome</keyword>
<dbReference type="PANTHER" id="PTHR44757:SF2">
    <property type="entry name" value="BIOFILM ARCHITECTURE MAINTENANCE PROTEIN MBAA"/>
    <property type="match status" value="1"/>
</dbReference>
<dbReference type="PANTHER" id="PTHR44757">
    <property type="entry name" value="DIGUANYLATE CYCLASE DGCP"/>
    <property type="match status" value="1"/>
</dbReference>
<dbReference type="Pfam" id="PF00990">
    <property type="entry name" value="GGDEF"/>
    <property type="match status" value="1"/>
</dbReference>
<dbReference type="Pfam" id="PF01590">
    <property type="entry name" value="GAF"/>
    <property type="match status" value="1"/>
</dbReference>
<dbReference type="InterPro" id="IPR029016">
    <property type="entry name" value="GAF-like_dom_sf"/>
</dbReference>
<dbReference type="InterPro" id="IPR000014">
    <property type="entry name" value="PAS"/>
</dbReference>